<name>A0A081BII0_9LACO</name>
<evidence type="ECO:0000313" key="2">
    <source>
        <dbReference type="EMBL" id="GAK47848.1"/>
    </source>
</evidence>
<keyword evidence="2" id="KW-0238">DNA-binding</keyword>
<comment type="caution">
    <text evidence="2">The sequence shown here is derived from an EMBL/GenBank/DDBJ whole genome shotgun (WGS) entry which is preliminary data.</text>
</comment>
<dbReference type="GO" id="GO:0008199">
    <property type="term" value="F:ferric iron binding"/>
    <property type="evidence" value="ECO:0007669"/>
    <property type="project" value="InterPro"/>
</dbReference>
<reference evidence="2" key="1">
    <citation type="journal article" date="2014" name="Genome Announc.">
        <title>Draft Genome Sequence of Lactobacillus oryzae Strain SG293T.</title>
        <authorList>
            <person name="Tanizawa Y."/>
            <person name="Fujisawa T."/>
            <person name="Mochizuki T."/>
            <person name="Kaminuma E."/>
            <person name="Nakamura Y."/>
            <person name="Tohno M."/>
        </authorList>
    </citation>
    <scope>NUCLEOTIDE SEQUENCE [LARGE SCALE GENOMIC DNA]</scope>
    <source>
        <strain evidence="2">SG293</strain>
    </source>
</reference>
<dbReference type="STRING" id="1291743.LOSG293_130370"/>
<gene>
    <name evidence="2" type="ORF">LOSG293_130370</name>
</gene>
<dbReference type="Pfam" id="PF00210">
    <property type="entry name" value="Ferritin"/>
    <property type="match status" value="1"/>
</dbReference>
<evidence type="ECO:0000259" key="1">
    <source>
        <dbReference type="Pfam" id="PF00210"/>
    </source>
</evidence>
<dbReference type="Proteomes" id="UP000028700">
    <property type="component" value="Unassembled WGS sequence"/>
</dbReference>
<sequence>MLETQKSTVDAQYDAELKQADVDHHKPTAGAMTGHILSNLVFNDVKLHQTMWYVKGLQAFSISQLYKQLIDQSRQDFDQLGELLLDENEIAPSTIAEFTKYTMLKEDGRNKYLTAEEMVDNTAHDYATQNLFIDRAIVLAQKESRPAMAAFLTSLRGHNNSAIRQLQALLGKTAWEGLVEEDDDDDED</sequence>
<dbReference type="InterPro" id="IPR009078">
    <property type="entry name" value="Ferritin-like_SF"/>
</dbReference>
<dbReference type="InterPro" id="IPR008331">
    <property type="entry name" value="Ferritin_DPS_dom"/>
</dbReference>
<dbReference type="OrthoDB" id="9797023at2"/>
<dbReference type="SUPFAM" id="SSF47240">
    <property type="entry name" value="Ferritin-like"/>
    <property type="match status" value="1"/>
</dbReference>
<dbReference type="GO" id="GO:0003677">
    <property type="term" value="F:DNA binding"/>
    <property type="evidence" value="ECO:0007669"/>
    <property type="project" value="UniProtKB-KW"/>
</dbReference>
<dbReference type="RefSeq" id="WP_034527607.1">
    <property type="nucleotide sequence ID" value="NZ_BBAZ01000020.1"/>
</dbReference>
<proteinExistence type="predicted"/>
<organism evidence="2 3">
    <name type="scientific">Secundilactobacillus oryzae JCM 18671</name>
    <dbReference type="NCBI Taxonomy" id="1291743"/>
    <lineage>
        <taxon>Bacteria</taxon>
        <taxon>Bacillati</taxon>
        <taxon>Bacillota</taxon>
        <taxon>Bacilli</taxon>
        <taxon>Lactobacillales</taxon>
        <taxon>Lactobacillaceae</taxon>
        <taxon>Secundilactobacillus</taxon>
    </lineage>
</organism>
<dbReference type="EMBL" id="BBJM01000013">
    <property type="protein sequence ID" value="GAK47848.1"/>
    <property type="molecule type" value="Genomic_DNA"/>
</dbReference>
<dbReference type="AlphaFoldDB" id="A0A081BII0"/>
<dbReference type="eggNOG" id="COG0783">
    <property type="taxonomic scope" value="Bacteria"/>
</dbReference>
<dbReference type="InterPro" id="IPR012347">
    <property type="entry name" value="Ferritin-like"/>
</dbReference>
<keyword evidence="3" id="KW-1185">Reference proteome</keyword>
<accession>A0A081BII0</accession>
<evidence type="ECO:0000313" key="3">
    <source>
        <dbReference type="Proteomes" id="UP000028700"/>
    </source>
</evidence>
<feature type="domain" description="Ferritin/DPS" evidence="1">
    <location>
        <begin position="45"/>
        <end position="173"/>
    </location>
</feature>
<protein>
    <submittedName>
        <fullName evidence="2">DNA-binding protein</fullName>
    </submittedName>
</protein>
<dbReference type="Gene3D" id="1.20.1260.10">
    <property type="match status" value="1"/>
</dbReference>